<accession>A0A1J9QEE0</accession>
<dbReference type="VEuPathDB" id="FungiDB:ACJ73_01769"/>
<keyword evidence="3" id="KW-1185">Reference proteome</keyword>
<dbReference type="AlphaFoldDB" id="A0A1J9QEE0"/>
<organism evidence="2 3">
    <name type="scientific">Blastomyces percursus</name>
    <dbReference type="NCBI Taxonomy" id="1658174"/>
    <lineage>
        <taxon>Eukaryota</taxon>
        <taxon>Fungi</taxon>
        <taxon>Dikarya</taxon>
        <taxon>Ascomycota</taxon>
        <taxon>Pezizomycotina</taxon>
        <taxon>Eurotiomycetes</taxon>
        <taxon>Eurotiomycetidae</taxon>
        <taxon>Onygenales</taxon>
        <taxon>Ajellomycetaceae</taxon>
        <taxon>Blastomyces</taxon>
    </lineage>
</organism>
<evidence type="ECO:0000313" key="2">
    <source>
        <dbReference type="EMBL" id="OJD26848.1"/>
    </source>
</evidence>
<dbReference type="EMBL" id="LGTZ01000169">
    <property type="protein sequence ID" value="OJD26848.1"/>
    <property type="molecule type" value="Genomic_DNA"/>
</dbReference>
<sequence length="321" mass="36555">MNIPKWLEEGGRAQLRPDAKQHESAAAEQYRDELMRLVEAQAAGPMTDRQLLIPQMPKKRPSSEALGGDAERSKRPNQGVEHSQGTSREERGMLDPGLFVAQQQREREQVSGKERVEKPIPQRRRLLEGEYYCGSCDGMRRVYDQETGEDAYTITSNVRHYFQRLHETKFLQNRSSEELISLTLDVALVAIKRSKLPVTDKPVAVERRLTLAIQRVCRKGGLSSPRNILTNLLSLCIGRLTYYFGSTELLVDDAEFEDGDRVAIYLKSDDMNVDGVNVDGVKVDDEKLPIYVLYNSITGWLEWGQGRHDQYLTQAYGFAIY</sequence>
<name>A0A1J9QEE0_9EURO</name>
<comment type="caution">
    <text evidence="2">The sequence shown here is derived from an EMBL/GenBank/DDBJ whole genome shotgun (WGS) entry which is preliminary data.</text>
</comment>
<protein>
    <submittedName>
        <fullName evidence="2">Uncharacterized protein</fullName>
    </submittedName>
</protein>
<evidence type="ECO:0000256" key="1">
    <source>
        <dbReference type="SAM" id="MobiDB-lite"/>
    </source>
</evidence>
<reference evidence="2 3" key="1">
    <citation type="submission" date="2015-08" db="EMBL/GenBank/DDBJ databases">
        <title>Emmonsia species relationships and genome sequence.</title>
        <authorList>
            <person name="Cuomo C.A."/>
            <person name="Schwartz I.S."/>
            <person name="Kenyon C."/>
            <person name="De Hoog G.S."/>
            <person name="Govender N.P."/>
            <person name="Botha A."/>
            <person name="Moreno L."/>
            <person name="De Vries M."/>
            <person name="Munoz J.F."/>
            <person name="Stielow J.B."/>
        </authorList>
    </citation>
    <scope>NUCLEOTIDE SEQUENCE [LARGE SCALE GENOMIC DNA]</scope>
    <source>
        <strain evidence="2 3">EI222</strain>
    </source>
</reference>
<dbReference type="Proteomes" id="UP000242791">
    <property type="component" value="Unassembled WGS sequence"/>
</dbReference>
<proteinExistence type="predicted"/>
<gene>
    <name evidence="2" type="ORF">ACJ73_01769</name>
</gene>
<feature type="region of interest" description="Disordered" evidence="1">
    <location>
        <begin position="39"/>
        <end position="95"/>
    </location>
</feature>
<feature type="region of interest" description="Disordered" evidence="1">
    <location>
        <begin position="1"/>
        <end position="27"/>
    </location>
</feature>
<evidence type="ECO:0000313" key="3">
    <source>
        <dbReference type="Proteomes" id="UP000242791"/>
    </source>
</evidence>